<proteinExistence type="predicted"/>
<dbReference type="EMBL" id="GBXM01103580">
    <property type="protein sequence ID" value="JAH04997.1"/>
    <property type="molecule type" value="Transcribed_RNA"/>
</dbReference>
<protein>
    <submittedName>
        <fullName evidence="1">Uncharacterized protein</fullName>
    </submittedName>
</protein>
<sequence>MQKGHHSGDSARTRTRLLLVSRTVTLQGGVCSVLFHKCGIRTQTPEEVGGKLHQWHFTNLNR</sequence>
<dbReference type="AlphaFoldDB" id="A0A0E9PL24"/>
<reference evidence="1" key="1">
    <citation type="submission" date="2014-11" db="EMBL/GenBank/DDBJ databases">
        <authorList>
            <person name="Amaro Gonzalez C."/>
        </authorList>
    </citation>
    <scope>NUCLEOTIDE SEQUENCE</scope>
</reference>
<organism evidence="1">
    <name type="scientific">Anguilla anguilla</name>
    <name type="common">European freshwater eel</name>
    <name type="synonym">Muraena anguilla</name>
    <dbReference type="NCBI Taxonomy" id="7936"/>
    <lineage>
        <taxon>Eukaryota</taxon>
        <taxon>Metazoa</taxon>
        <taxon>Chordata</taxon>
        <taxon>Craniata</taxon>
        <taxon>Vertebrata</taxon>
        <taxon>Euteleostomi</taxon>
        <taxon>Actinopterygii</taxon>
        <taxon>Neopterygii</taxon>
        <taxon>Teleostei</taxon>
        <taxon>Anguilliformes</taxon>
        <taxon>Anguillidae</taxon>
        <taxon>Anguilla</taxon>
    </lineage>
</organism>
<name>A0A0E9PL24_ANGAN</name>
<accession>A0A0E9PL24</accession>
<reference evidence="1" key="2">
    <citation type="journal article" date="2015" name="Fish Shellfish Immunol.">
        <title>Early steps in the European eel (Anguilla anguilla)-Vibrio vulnificus interaction in the gills: Role of the RtxA13 toxin.</title>
        <authorList>
            <person name="Callol A."/>
            <person name="Pajuelo D."/>
            <person name="Ebbesson L."/>
            <person name="Teles M."/>
            <person name="MacKenzie S."/>
            <person name="Amaro C."/>
        </authorList>
    </citation>
    <scope>NUCLEOTIDE SEQUENCE</scope>
</reference>
<evidence type="ECO:0000313" key="1">
    <source>
        <dbReference type="EMBL" id="JAH04997.1"/>
    </source>
</evidence>